<keyword evidence="2" id="KW-1185">Reference proteome</keyword>
<proteinExistence type="predicted"/>
<evidence type="ECO:0000313" key="3">
    <source>
        <dbReference type="WBParaSite" id="L893_g12006.t1"/>
    </source>
</evidence>
<accession>A0A1I7Y2J0</accession>
<dbReference type="WBParaSite" id="L893_g12006.t1">
    <property type="protein sequence ID" value="L893_g12006.t1"/>
    <property type="gene ID" value="L893_g12006"/>
</dbReference>
<keyword evidence="1" id="KW-0732">Signal</keyword>
<evidence type="ECO:0000256" key="1">
    <source>
        <dbReference type="SAM" id="SignalP"/>
    </source>
</evidence>
<organism evidence="2 3">
    <name type="scientific">Steinernema glaseri</name>
    <dbReference type="NCBI Taxonomy" id="37863"/>
    <lineage>
        <taxon>Eukaryota</taxon>
        <taxon>Metazoa</taxon>
        <taxon>Ecdysozoa</taxon>
        <taxon>Nematoda</taxon>
        <taxon>Chromadorea</taxon>
        <taxon>Rhabditida</taxon>
        <taxon>Tylenchina</taxon>
        <taxon>Panagrolaimomorpha</taxon>
        <taxon>Strongyloidoidea</taxon>
        <taxon>Steinernematidae</taxon>
        <taxon>Steinernema</taxon>
    </lineage>
</organism>
<feature type="signal peptide" evidence="1">
    <location>
        <begin position="1"/>
        <end position="20"/>
    </location>
</feature>
<protein>
    <submittedName>
        <fullName evidence="3">Secreted protein</fullName>
    </submittedName>
</protein>
<name>A0A1I7Y2J0_9BILA</name>
<feature type="chain" id="PRO_5009311661" evidence="1">
    <location>
        <begin position="21"/>
        <end position="135"/>
    </location>
</feature>
<sequence>MATLLHVFFLLTVLSTSNVATMDSRTFWACVQDPSLAYCPDTPIKDPRIAKTTTTTPAPPVVETTPAVSLAPNDFLLPKAPIDKAQAEREQQECITLQTEYKSVCSRKPPKGAELETITFCNMYKQQCLVKRPVT</sequence>
<dbReference type="AlphaFoldDB" id="A0A1I7Y2J0"/>
<dbReference type="Proteomes" id="UP000095287">
    <property type="component" value="Unplaced"/>
</dbReference>
<evidence type="ECO:0000313" key="2">
    <source>
        <dbReference type="Proteomes" id="UP000095287"/>
    </source>
</evidence>
<reference evidence="3" key="1">
    <citation type="submission" date="2016-11" db="UniProtKB">
        <authorList>
            <consortium name="WormBaseParasite"/>
        </authorList>
    </citation>
    <scope>IDENTIFICATION</scope>
</reference>